<accession>A0A1I2GBU3</accession>
<name>A0A1I2GBU3_9RHOB</name>
<proteinExistence type="predicted"/>
<dbReference type="RefSeq" id="WP_093925354.1">
    <property type="nucleotide sequence ID" value="NZ_FOMW01000021.1"/>
</dbReference>
<gene>
    <name evidence="1" type="ORF">SAMN04488523_12111</name>
</gene>
<reference evidence="1 2" key="1">
    <citation type="submission" date="2016-10" db="EMBL/GenBank/DDBJ databases">
        <authorList>
            <person name="de Groot N.N."/>
        </authorList>
    </citation>
    <scope>NUCLEOTIDE SEQUENCE [LARGE SCALE GENOMIC DNA]</scope>
    <source>
        <strain evidence="1 2">DSM 11443</strain>
    </source>
</reference>
<dbReference type="Proteomes" id="UP000198977">
    <property type="component" value="Unassembled WGS sequence"/>
</dbReference>
<dbReference type="STRING" id="74348.SAMN04488523_12111"/>
<evidence type="ECO:0000313" key="2">
    <source>
        <dbReference type="Proteomes" id="UP000198977"/>
    </source>
</evidence>
<sequence length="302" mass="33314">MHFSEFSISRDKFLPLANPPGKLNPLTGEVMHDEHQNELHLAKVKMWWAEHRFLRSLAGDDLVFYFGLTGGAARRVVVTGRNISAGAAEIEELVGASNDVIANLDAQVIDGPSTKAAGSRIAALPVIVGPDALVQITEGDLTALTSSEVPLASHIQYTVTDAWTSKTWLTASYISAARSYLQARQNIDTTTAEAEVTALEDFLERREIDRIAIRQRTGAKHQLSVMFEDRNRIRHTYPTISIIPAAPGMPDIVDTPPRLRRSSQVPLCEIQFRGIDIVYVAREHLDGITLRAELAGRDLTKL</sequence>
<dbReference type="EMBL" id="FOMW01000021">
    <property type="protein sequence ID" value="SFF14460.1"/>
    <property type="molecule type" value="Genomic_DNA"/>
</dbReference>
<organism evidence="1 2">
    <name type="scientific">Sulfitobacter brevis</name>
    <dbReference type="NCBI Taxonomy" id="74348"/>
    <lineage>
        <taxon>Bacteria</taxon>
        <taxon>Pseudomonadati</taxon>
        <taxon>Pseudomonadota</taxon>
        <taxon>Alphaproteobacteria</taxon>
        <taxon>Rhodobacterales</taxon>
        <taxon>Roseobacteraceae</taxon>
        <taxon>Sulfitobacter</taxon>
    </lineage>
</organism>
<evidence type="ECO:0000313" key="1">
    <source>
        <dbReference type="EMBL" id="SFF14460.1"/>
    </source>
</evidence>
<keyword evidence="2" id="KW-1185">Reference proteome</keyword>
<dbReference type="AlphaFoldDB" id="A0A1I2GBU3"/>
<protein>
    <submittedName>
        <fullName evidence="1">Uncharacterized protein</fullName>
    </submittedName>
</protein>